<evidence type="ECO:0000256" key="1">
    <source>
        <dbReference type="SAM" id="MobiDB-lite"/>
    </source>
</evidence>
<reference evidence="2 3" key="1">
    <citation type="submission" date="2011-10" db="EMBL/GenBank/DDBJ databases">
        <title>The Genome Sequence of Enterococcus saccharolyticus 30_1.</title>
        <authorList>
            <consortium name="The Broad Institute Genome Sequencing Platform"/>
            <person name="Earl A."/>
            <person name="Ward D."/>
            <person name="Feldgarden M."/>
            <person name="Gevers D."/>
            <person name="Daigneault M."/>
            <person name="Strauss J."/>
            <person name="Allen-Vercoe E."/>
            <person name="Young S.K."/>
            <person name="Zeng Q."/>
            <person name="Gargeya S."/>
            <person name="Fitzgerald M."/>
            <person name="Haas B."/>
            <person name="Abouelleil A."/>
            <person name="Alvarado L."/>
            <person name="Arachchi H.M."/>
            <person name="Berlin A."/>
            <person name="Brown A."/>
            <person name="Chapman S.B."/>
            <person name="Chen Z."/>
            <person name="Dunbar C."/>
            <person name="Freedman E."/>
            <person name="Gearin G."/>
            <person name="Gellesch M."/>
            <person name="Goldberg J."/>
            <person name="Griggs A."/>
            <person name="Gujja S."/>
            <person name="Heiman D."/>
            <person name="Howarth C."/>
            <person name="Larson L."/>
            <person name="Lui A."/>
            <person name="MacDonald P.J.P."/>
            <person name="Montmayeur A."/>
            <person name="Murphy C."/>
            <person name="Neiman D."/>
            <person name="Pearson M."/>
            <person name="Priest M."/>
            <person name="Roberts A."/>
            <person name="Saif S."/>
            <person name="Shea T."/>
            <person name="Shenoy N."/>
            <person name="Sisk P."/>
            <person name="Stolte C."/>
            <person name="Sykes S."/>
            <person name="Wortman J."/>
            <person name="Nusbaum C."/>
            <person name="Birren B."/>
        </authorList>
    </citation>
    <scope>NUCLEOTIDE SEQUENCE [LARGE SCALE GENOMIC DNA]</scope>
    <source>
        <strain evidence="2 3">30_1</strain>
    </source>
</reference>
<accession>A0AA87FEB2</accession>
<name>A0AA87FEB2_9ENTE</name>
<sequence length="52" mass="6203">MSKKTVRNENYRFKNKKKIQTNQETKDNNIVQEDTKKGLSFNEIVAQYLPKN</sequence>
<feature type="compositionally biased region" description="Polar residues" evidence="1">
    <location>
        <begin position="20"/>
        <end position="31"/>
    </location>
</feature>
<feature type="compositionally biased region" description="Basic and acidic residues" evidence="1">
    <location>
        <begin position="1"/>
        <end position="12"/>
    </location>
</feature>
<protein>
    <submittedName>
        <fullName evidence="2">Uncharacterized protein</fullName>
    </submittedName>
</protein>
<proteinExistence type="predicted"/>
<organism evidence="2 3">
    <name type="scientific">Enterococcus saccharolyticus 30_1</name>
    <dbReference type="NCBI Taxonomy" id="742813"/>
    <lineage>
        <taxon>Bacteria</taxon>
        <taxon>Bacillati</taxon>
        <taxon>Bacillota</taxon>
        <taxon>Bacilli</taxon>
        <taxon>Lactobacillales</taxon>
        <taxon>Enterococcaceae</taxon>
        <taxon>Enterococcus</taxon>
    </lineage>
</organism>
<keyword evidence="3" id="KW-1185">Reference proteome</keyword>
<dbReference type="AlphaFoldDB" id="A0AA87FEB2"/>
<dbReference type="Proteomes" id="UP000004393">
    <property type="component" value="Unassembled WGS sequence"/>
</dbReference>
<comment type="caution">
    <text evidence="2">The sequence shown here is derived from an EMBL/GenBank/DDBJ whole genome shotgun (WGS) entry which is preliminary data.</text>
</comment>
<feature type="region of interest" description="Disordered" evidence="1">
    <location>
        <begin position="1"/>
        <end position="31"/>
    </location>
</feature>
<evidence type="ECO:0000313" key="3">
    <source>
        <dbReference type="Proteomes" id="UP000004393"/>
    </source>
</evidence>
<dbReference type="EMBL" id="ADLY01000051">
    <property type="protein sequence ID" value="EHG26281.1"/>
    <property type="molecule type" value="Genomic_DNA"/>
</dbReference>
<gene>
    <name evidence="2" type="ORF">HMPREF9478_02991</name>
</gene>
<evidence type="ECO:0000313" key="2">
    <source>
        <dbReference type="EMBL" id="EHG26281.1"/>
    </source>
</evidence>